<feature type="coiled-coil region" evidence="1">
    <location>
        <begin position="403"/>
        <end position="430"/>
    </location>
</feature>
<gene>
    <name evidence="2" type="ORF">COMX_05260</name>
</gene>
<keyword evidence="1" id="KW-0175">Coiled coil</keyword>
<dbReference type="InterPro" id="IPR011990">
    <property type="entry name" value="TPR-like_helical_dom_sf"/>
</dbReference>
<proteinExistence type="predicted"/>
<dbReference type="Proteomes" id="UP000019250">
    <property type="component" value="Unassembled WGS sequence"/>
</dbReference>
<keyword evidence="3" id="KW-1185">Reference proteome</keyword>
<organism evidence="2 3">
    <name type="scientific">Commensalibacter papalotli</name>
    <name type="common">ex Servin-Garciduenas et al. 2014</name>
    <dbReference type="NCBI Taxonomy" id="1208583"/>
    <lineage>
        <taxon>Bacteria</taxon>
        <taxon>Pseudomonadati</taxon>
        <taxon>Pseudomonadota</taxon>
        <taxon>Alphaproteobacteria</taxon>
        <taxon>Acetobacterales</taxon>
        <taxon>Acetobacteraceae</taxon>
    </lineage>
</organism>
<dbReference type="SUPFAM" id="SSF81901">
    <property type="entry name" value="HCP-like"/>
    <property type="match status" value="1"/>
</dbReference>
<dbReference type="Gene3D" id="1.25.40.10">
    <property type="entry name" value="Tetratricopeptide repeat domain"/>
    <property type="match status" value="1"/>
</dbReference>
<dbReference type="eggNOG" id="COG0457">
    <property type="taxonomic scope" value="Bacteria"/>
</dbReference>
<dbReference type="RefSeq" id="WP_034337844.1">
    <property type="nucleotide sequence ID" value="NZ_ATSX01000001.1"/>
</dbReference>
<dbReference type="AlphaFoldDB" id="W7DP80"/>
<evidence type="ECO:0000313" key="3">
    <source>
        <dbReference type="Proteomes" id="UP000019250"/>
    </source>
</evidence>
<protein>
    <recommendedName>
        <fullName evidence="4">TPR repeat-containing protein</fullName>
    </recommendedName>
</protein>
<dbReference type="OrthoDB" id="199979at2"/>
<name>W7DP80_9PROT</name>
<reference evidence="2 3" key="1">
    <citation type="journal article" date="2014" name="Genome Announc.">
        <title>Draft Genome Sequence of Commensalibacter papalotli MX01, a Symbiont Identified from the Guts of Overwintering Monarch Butterflies.</title>
        <authorList>
            <person name="Servin-Garciduenas L.E."/>
            <person name="Sanchez-Quinto A."/>
            <person name="Martinez-Romero E."/>
        </authorList>
    </citation>
    <scope>NUCLEOTIDE SEQUENCE [LARGE SCALE GENOMIC DNA]</scope>
    <source>
        <strain evidence="3">MX-MONARCH01</strain>
    </source>
</reference>
<dbReference type="EMBL" id="ATSX01000001">
    <property type="protein sequence ID" value="EUK19132.1"/>
    <property type="molecule type" value="Genomic_DNA"/>
</dbReference>
<evidence type="ECO:0008006" key="4">
    <source>
        <dbReference type="Google" id="ProtNLM"/>
    </source>
</evidence>
<evidence type="ECO:0000256" key="1">
    <source>
        <dbReference type="SAM" id="Coils"/>
    </source>
</evidence>
<evidence type="ECO:0000313" key="2">
    <source>
        <dbReference type="EMBL" id="EUK19132.1"/>
    </source>
</evidence>
<dbReference type="STRING" id="1208583.COMX_05260"/>
<comment type="caution">
    <text evidence="2">The sequence shown here is derived from an EMBL/GenBank/DDBJ whole genome shotgun (WGS) entry which is preliminary data.</text>
</comment>
<sequence length="553" mass="64576">MITREDDPQQYVKARFNLGLSYNKENNLSQARECWEVISREDDPKEYASARFNLGLSYNKENNLSKAREYWEVIGREDDPEAYAIVQTKLFFLFVREADNLQAHEYWKNLCEISVLPKYNWCGNEWLFFIIKKINSFIPNNKDIDRAIELFKLLGNINDSADRIRKALHMNSGLFCKALHMDSNLLDDNVIAHADLTKLEVFFAHYTKVEVAQKIIQNGSFHLGISNYMNDPTEGKILLTEWEIPVSYNDHLLAFLTSFTFNENSLNQFRLYGKENNKEGSGVSLVVTNSFFDNQFNPEKIAHVNTSWLYQNTYQIIPNLIDDKEKKNDQCKIDSKLKKLSDPLPLFRCIYMDPMTNYLSVAHQSKSSFRSNMSLYLDNKVEDIEVIFEKLWAFYIATMDQITKDVKTKMQEIKNNIDEIRNLIEQEITAHQNKIYEAIATTLLPIIYLTKHAAFEEEAECRILYITSILDDVIQWQGDRVYVEYTTNLADQYQQGKQSRHYLEKIYLGPNADLRAELGIKKCWIDKMRSKGMPNNDIKIPTLKKSEMPLAKS</sequence>
<accession>W7DP80</accession>